<reference evidence="2 3" key="1">
    <citation type="submission" date="2019-10" db="EMBL/GenBank/DDBJ databases">
        <authorList>
            <person name="Palmer J.M."/>
        </authorList>
    </citation>
    <scope>NUCLEOTIDE SEQUENCE [LARGE SCALE GENOMIC DNA]</scope>
    <source>
        <strain evidence="2 3">TWF696</strain>
    </source>
</reference>
<dbReference type="EMBL" id="JAVHNQ010000013">
    <property type="protein sequence ID" value="KAK6333996.1"/>
    <property type="molecule type" value="Genomic_DNA"/>
</dbReference>
<protein>
    <submittedName>
        <fullName evidence="2">Uncharacterized protein</fullName>
    </submittedName>
</protein>
<name>A0AAV9U4T3_9PEZI</name>
<feature type="transmembrane region" description="Helical" evidence="1">
    <location>
        <begin position="116"/>
        <end position="134"/>
    </location>
</feature>
<gene>
    <name evidence="2" type="ORF">TWF696_002507</name>
</gene>
<organism evidence="2 3">
    <name type="scientific">Orbilia brochopaga</name>
    <dbReference type="NCBI Taxonomy" id="3140254"/>
    <lineage>
        <taxon>Eukaryota</taxon>
        <taxon>Fungi</taxon>
        <taxon>Dikarya</taxon>
        <taxon>Ascomycota</taxon>
        <taxon>Pezizomycotina</taxon>
        <taxon>Orbiliomycetes</taxon>
        <taxon>Orbiliales</taxon>
        <taxon>Orbiliaceae</taxon>
        <taxon>Orbilia</taxon>
    </lineage>
</organism>
<sequence>MSRLLRGTILSRPLARVLARPTRQLLPPHRSIRRFHASKEDVTDIPLDADLKVQMNWVIRSLARLDKAMTEVARDVQGTRKDVQAIIKTIADLQRDVHVIHRDTAVLKWSAKLTNAALGCFILMLLTISAGPMIG</sequence>
<dbReference type="AlphaFoldDB" id="A0AAV9U4T3"/>
<evidence type="ECO:0000313" key="2">
    <source>
        <dbReference type="EMBL" id="KAK6333996.1"/>
    </source>
</evidence>
<keyword evidence="3" id="KW-1185">Reference proteome</keyword>
<evidence type="ECO:0000313" key="3">
    <source>
        <dbReference type="Proteomes" id="UP001375240"/>
    </source>
</evidence>
<keyword evidence="1" id="KW-0812">Transmembrane</keyword>
<accession>A0AAV9U4T3</accession>
<evidence type="ECO:0000256" key="1">
    <source>
        <dbReference type="SAM" id="Phobius"/>
    </source>
</evidence>
<proteinExistence type="predicted"/>
<comment type="caution">
    <text evidence="2">The sequence shown here is derived from an EMBL/GenBank/DDBJ whole genome shotgun (WGS) entry which is preliminary data.</text>
</comment>
<keyword evidence="1" id="KW-0472">Membrane</keyword>
<keyword evidence="1" id="KW-1133">Transmembrane helix</keyword>
<dbReference type="Proteomes" id="UP001375240">
    <property type="component" value="Unassembled WGS sequence"/>
</dbReference>